<dbReference type="Pfam" id="PF05043">
    <property type="entry name" value="Mga"/>
    <property type="match status" value="1"/>
</dbReference>
<keyword evidence="1" id="KW-0805">Transcription regulation</keyword>
<feature type="domain" description="Mga helix-turn-helix" evidence="3">
    <location>
        <begin position="84"/>
        <end position="164"/>
    </location>
</feature>
<organism evidence="4 5">
    <name type="scientific">Enterococcus alcedinis</name>
    <dbReference type="NCBI Taxonomy" id="1274384"/>
    <lineage>
        <taxon>Bacteria</taxon>
        <taxon>Bacillati</taxon>
        <taxon>Bacillota</taxon>
        <taxon>Bacilli</taxon>
        <taxon>Lactobacillales</taxon>
        <taxon>Enterococcaceae</taxon>
        <taxon>Enterococcus</taxon>
    </lineage>
</organism>
<dbReference type="InterPro" id="IPR007737">
    <property type="entry name" value="Mga_HTH"/>
</dbReference>
<comment type="caution">
    <text evidence="4">The sequence shown here is derived from an EMBL/GenBank/DDBJ whole genome shotgun (WGS) entry which is preliminary data.</text>
</comment>
<proteinExistence type="predicted"/>
<dbReference type="PANTHER" id="PTHR30185:SF18">
    <property type="entry name" value="TRANSCRIPTIONAL REGULATOR MTLR"/>
    <property type="match status" value="1"/>
</dbReference>
<sequence length="464" mass="55199">MFGFSKEVDFKHQIFLYLDQQNGYTTTEEVAKHLRVLTNQTTLKYLKEIKESLASLYSEEQLSLNIGKRFGIQLVRKEANYQRFFEKMYSKEVVYVIYRRLMLERDFEAEAFCEQNDISLSTLRRLINRMNQELKPYQVFIRVGKDVSMVGDEARIRLLFFTVFYHIHRKISEVPWMDGAGFLEMSQQICDTYYDESKEERLEVLALWLFVNLHSESLGKRITREMFDASYSILYTNDQCSPETWRYIFLVIYGLDFFDFAPILTYEALQQNKYSEMAKDWLSLFEKHVRTVTKEEKEQFFIQVYQYSLIESVIDAPEVFDSVFHLANPLMFQSYNYYSLVFERLWELFIKQQGYVENCVNKERVKSWTFQLMLTQELVPNLHCAWRTNLPSSAIMGLEKVLQWELMQVANLHFVADCEQADLILSTEPTTQGIAIAEVPSEQDFTRLKKAIDDWLRTQQMIFS</sequence>
<evidence type="ECO:0000259" key="3">
    <source>
        <dbReference type="Pfam" id="PF05043"/>
    </source>
</evidence>
<keyword evidence="2" id="KW-0804">Transcription</keyword>
<name>A0A917JI51_9ENTE</name>
<dbReference type="PANTHER" id="PTHR30185">
    <property type="entry name" value="CRYPTIC BETA-GLUCOSIDE BGL OPERON ANTITERMINATOR"/>
    <property type="match status" value="1"/>
</dbReference>
<dbReference type="AlphaFoldDB" id="A0A917JI51"/>
<reference evidence="4" key="1">
    <citation type="journal article" date="2014" name="Int. J. Syst. Evol. Microbiol.">
        <title>Complete genome sequence of Corynebacterium casei LMG S-19264T (=DSM 44701T), isolated from a smear-ripened cheese.</title>
        <authorList>
            <consortium name="US DOE Joint Genome Institute (JGI-PGF)"/>
            <person name="Walter F."/>
            <person name="Albersmeier A."/>
            <person name="Kalinowski J."/>
            <person name="Ruckert C."/>
        </authorList>
    </citation>
    <scope>NUCLEOTIDE SEQUENCE</scope>
    <source>
        <strain evidence="4">CCM 8433</strain>
    </source>
</reference>
<keyword evidence="5" id="KW-1185">Reference proteome</keyword>
<protein>
    <recommendedName>
        <fullName evidence="3">Mga helix-turn-helix domain-containing protein</fullName>
    </recommendedName>
</protein>
<dbReference type="Gene3D" id="1.10.10.10">
    <property type="entry name" value="Winged helix-like DNA-binding domain superfamily/Winged helix DNA-binding domain"/>
    <property type="match status" value="1"/>
</dbReference>
<evidence type="ECO:0000256" key="2">
    <source>
        <dbReference type="ARBA" id="ARBA00023163"/>
    </source>
</evidence>
<accession>A0A917JI51</accession>
<dbReference type="InterPro" id="IPR050661">
    <property type="entry name" value="BglG_antiterminators"/>
</dbReference>
<dbReference type="RefSeq" id="WP_188367924.1">
    <property type="nucleotide sequence ID" value="NZ_BMDT01000008.1"/>
</dbReference>
<evidence type="ECO:0000313" key="5">
    <source>
        <dbReference type="Proteomes" id="UP000622610"/>
    </source>
</evidence>
<evidence type="ECO:0000256" key="1">
    <source>
        <dbReference type="ARBA" id="ARBA00023015"/>
    </source>
</evidence>
<gene>
    <name evidence="4" type="ORF">GCM10011482_17400</name>
</gene>
<dbReference type="InterPro" id="IPR036388">
    <property type="entry name" value="WH-like_DNA-bd_sf"/>
</dbReference>
<reference evidence="4" key="2">
    <citation type="submission" date="2020-09" db="EMBL/GenBank/DDBJ databases">
        <authorList>
            <person name="Sun Q."/>
            <person name="Sedlacek I."/>
        </authorList>
    </citation>
    <scope>NUCLEOTIDE SEQUENCE</scope>
    <source>
        <strain evidence="4">CCM 8433</strain>
    </source>
</reference>
<evidence type="ECO:0000313" key="4">
    <source>
        <dbReference type="EMBL" id="GGI66086.1"/>
    </source>
</evidence>
<dbReference type="Proteomes" id="UP000622610">
    <property type="component" value="Unassembled WGS sequence"/>
</dbReference>
<dbReference type="EMBL" id="BMDT01000008">
    <property type="protein sequence ID" value="GGI66086.1"/>
    <property type="molecule type" value="Genomic_DNA"/>
</dbReference>